<accession>A0A366FQA2</accession>
<reference evidence="7 8" key="1">
    <citation type="submission" date="2018-06" db="EMBL/GenBank/DDBJ databases">
        <title>Genomic Encyclopedia of Type Strains, Phase IV (KMG-IV): sequencing the most valuable type-strain genomes for metagenomic binning, comparative biology and taxonomic classification.</title>
        <authorList>
            <person name="Goeker M."/>
        </authorList>
    </citation>
    <scope>NUCLEOTIDE SEQUENCE [LARGE SCALE GENOMIC DNA]</scope>
    <source>
        <strain evidence="7 8">DSM 24875</strain>
    </source>
</reference>
<comment type="caution">
    <text evidence="7">The sequence shown here is derived from an EMBL/GenBank/DDBJ whole genome shotgun (WGS) entry which is preliminary data.</text>
</comment>
<evidence type="ECO:0000256" key="1">
    <source>
        <dbReference type="ARBA" id="ARBA00023239"/>
    </source>
</evidence>
<dbReference type="GO" id="GO:0071555">
    <property type="term" value="P:cell wall organization"/>
    <property type="evidence" value="ECO:0007669"/>
    <property type="project" value="UniProtKB-KW"/>
</dbReference>
<dbReference type="NCBIfam" id="TIGR00413">
    <property type="entry name" value="rlpA"/>
    <property type="match status" value="1"/>
</dbReference>
<dbReference type="Proteomes" id="UP000253529">
    <property type="component" value="Unassembled WGS sequence"/>
</dbReference>
<dbReference type="PANTHER" id="PTHR34183:SF1">
    <property type="entry name" value="ENDOLYTIC PEPTIDOGLYCAN TRANSGLYCOSYLASE RLPA"/>
    <property type="match status" value="1"/>
</dbReference>
<evidence type="ECO:0000256" key="3">
    <source>
        <dbReference type="HAMAP-Rule" id="MF_02071"/>
    </source>
</evidence>
<dbReference type="Pfam" id="PF03330">
    <property type="entry name" value="DPBB_1"/>
    <property type="match status" value="1"/>
</dbReference>
<keyword evidence="3" id="KW-1003">Cell membrane</keyword>
<dbReference type="EC" id="4.2.2.-" evidence="3"/>
<dbReference type="InterPro" id="IPR036908">
    <property type="entry name" value="RlpA-like_sf"/>
</dbReference>
<feature type="region of interest" description="Disordered" evidence="5">
    <location>
        <begin position="240"/>
        <end position="308"/>
    </location>
</feature>
<keyword evidence="3" id="KW-0564">Palmitate</keyword>
<dbReference type="InterPro" id="IPR034718">
    <property type="entry name" value="RlpA"/>
</dbReference>
<dbReference type="InterPro" id="IPR012997">
    <property type="entry name" value="RplA"/>
</dbReference>
<dbReference type="Gene3D" id="2.40.40.10">
    <property type="entry name" value="RlpA-like domain"/>
    <property type="match status" value="1"/>
</dbReference>
<evidence type="ECO:0000313" key="8">
    <source>
        <dbReference type="Proteomes" id="UP000253529"/>
    </source>
</evidence>
<keyword evidence="1 3" id="KW-0456">Lyase</keyword>
<evidence type="ECO:0000259" key="6">
    <source>
        <dbReference type="Pfam" id="PF03330"/>
    </source>
</evidence>
<feature type="compositionally biased region" description="Low complexity" evidence="5">
    <location>
        <begin position="268"/>
        <end position="278"/>
    </location>
</feature>
<evidence type="ECO:0000256" key="5">
    <source>
        <dbReference type="SAM" id="MobiDB-lite"/>
    </source>
</evidence>
<dbReference type="EMBL" id="QNRK01000004">
    <property type="protein sequence ID" value="RBP16884.1"/>
    <property type="molecule type" value="Genomic_DNA"/>
</dbReference>
<dbReference type="RefSeq" id="WP_342634530.1">
    <property type="nucleotide sequence ID" value="NZ_QNRK01000004.1"/>
</dbReference>
<dbReference type="PROSITE" id="PS51257">
    <property type="entry name" value="PROKAR_LIPOPROTEIN"/>
    <property type="match status" value="1"/>
</dbReference>
<comment type="subcellular location">
    <subcellularLocation>
        <location evidence="3">Cell membrane</location>
        <topology evidence="3">Lipid-anchor</topology>
    </subcellularLocation>
</comment>
<keyword evidence="2 3" id="KW-0961">Cell wall biogenesis/degradation</keyword>
<dbReference type="InterPro" id="IPR009009">
    <property type="entry name" value="RlpA-like_DPBB"/>
</dbReference>
<dbReference type="GO" id="GO:0005886">
    <property type="term" value="C:plasma membrane"/>
    <property type="evidence" value="ECO:0007669"/>
    <property type="project" value="UniProtKB-SubCell"/>
</dbReference>
<dbReference type="AlphaFoldDB" id="A0A366FQA2"/>
<dbReference type="PANTHER" id="PTHR34183">
    <property type="entry name" value="ENDOLYTIC PEPTIDOGLYCAN TRANSGLYCOSYLASE RLPA"/>
    <property type="match status" value="1"/>
</dbReference>
<sequence length="380" mass="39752">MSVSRHDMRAVAARRGWLGAAGLILTVAVSGCANQSFQQQRYAHGHEHFSEKRYGHASPKVVADGERVPKGGGQYLVGRAYHVAGHTYVPTEMTSYTVTGMASWYGAAFHGRRTANGEVYDMGSITAAHPTMPLPSYARVTNLANGYSVIVRVNDRGPYHGGRVMDVSSRTADVLDFKGAGTARIKVDYVGPAPLEGTDDNTLLASLRTDGSAAHIDGFAEATMVADNSPPAGFSLFGGLFGGGAAPPPPPPPTPARFAPPPPPEPEPVQVAAAAPDRAGADEPARPPAAIPARERHGAVPLPPPRPFDLGAVKSPSVVALAAPAKSSLQASGVQPPRRPDLQASAEKALYFADPSSDRVKRLSLGAFRLVKPARPSADD</sequence>
<comment type="function">
    <text evidence="3">Lytic transglycosylase with a strong preference for naked glycan strands that lack stem peptides.</text>
</comment>
<keyword evidence="3 7" id="KW-0449">Lipoprotein</keyword>
<evidence type="ECO:0000313" key="7">
    <source>
        <dbReference type="EMBL" id="RBP16884.1"/>
    </source>
</evidence>
<proteinExistence type="inferred from homology"/>
<dbReference type="HAMAP" id="MF_02071">
    <property type="entry name" value="RlpA"/>
    <property type="match status" value="1"/>
</dbReference>
<organism evidence="7 8">
    <name type="scientific">Roseiarcus fermentans</name>
    <dbReference type="NCBI Taxonomy" id="1473586"/>
    <lineage>
        <taxon>Bacteria</taxon>
        <taxon>Pseudomonadati</taxon>
        <taxon>Pseudomonadota</taxon>
        <taxon>Alphaproteobacteria</taxon>
        <taxon>Hyphomicrobiales</taxon>
        <taxon>Roseiarcaceae</taxon>
        <taxon>Roseiarcus</taxon>
    </lineage>
</organism>
<dbReference type="GO" id="GO:0008932">
    <property type="term" value="F:lytic endotransglycosylase activity"/>
    <property type="evidence" value="ECO:0007669"/>
    <property type="project" value="UniProtKB-UniRule"/>
</dbReference>
<dbReference type="CDD" id="cd22268">
    <property type="entry name" value="DPBB_RlpA-like"/>
    <property type="match status" value="1"/>
</dbReference>
<name>A0A366FQA2_9HYPH</name>
<feature type="domain" description="RlpA-like protein double-psi beta-barrel" evidence="6">
    <location>
        <begin position="98"/>
        <end position="186"/>
    </location>
</feature>
<keyword evidence="3" id="KW-0472">Membrane</keyword>
<gene>
    <name evidence="3" type="primary">rlpA</name>
    <name evidence="7" type="ORF">DFR50_104162</name>
</gene>
<dbReference type="GO" id="GO:0000270">
    <property type="term" value="P:peptidoglycan metabolic process"/>
    <property type="evidence" value="ECO:0007669"/>
    <property type="project" value="UniProtKB-UniRule"/>
</dbReference>
<feature type="compositionally biased region" description="Pro residues" evidence="5">
    <location>
        <begin position="246"/>
        <end position="267"/>
    </location>
</feature>
<comment type="similarity">
    <text evidence="3 4">Belongs to the RlpA family.</text>
</comment>
<evidence type="ECO:0000256" key="4">
    <source>
        <dbReference type="RuleBase" id="RU003495"/>
    </source>
</evidence>
<evidence type="ECO:0000256" key="2">
    <source>
        <dbReference type="ARBA" id="ARBA00023316"/>
    </source>
</evidence>
<protein>
    <recommendedName>
        <fullName evidence="3">Endolytic peptidoglycan transglycosylase RlpA</fullName>
        <ecNumber evidence="3">4.2.2.-</ecNumber>
    </recommendedName>
</protein>
<keyword evidence="8" id="KW-1185">Reference proteome</keyword>
<dbReference type="SUPFAM" id="SSF50685">
    <property type="entry name" value="Barwin-like endoglucanases"/>
    <property type="match status" value="1"/>
</dbReference>